<evidence type="ECO:0000313" key="2">
    <source>
        <dbReference type="Proteomes" id="UP000267145"/>
    </source>
</evidence>
<name>A0A3M9Y4R8_9PEZI</name>
<dbReference type="AlphaFoldDB" id="A0A3M9Y4R8"/>
<dbReference type="GeneID" id="39604153"/>
<dbReference type="RefSeq" id="XP_028492606.1">
    <property type="nucleotide sequence ID" value="XM_028634720.1"/>
</dbReference>
<comment type="caution">
    <text evidence="1">The sequence shown here is derived from an EMBL/GenBank/DDBJ whole genome shotgun (WGS) entry which is preliminary data.</text>
</comment>
<keyword evidence="2" id="KW-1185">Reference proteome</keyword>
<evidence type="ECO:0000313" key="1">
    <source>
        <dbReference type="EMBL" id="RNJ54448.1"/>
    </source>
</evidence>
<proteinExistence type="predicted"/>
<dbReference type="EMBL" id="RBVV01000104">
    <property type="protein sequence ID" value="RNJ54448.1"/>
    <property type="molecule type" value="Genomic_DNA"/>
</dbReference>
<dbReference type="Proteomes" id="UP000267145">
    <property type="component" value="Unassembled WGS sequence"/>
</dbReference>
<protein>
    <submittedName>
        <fullName evidence="1">Uncharacterized protein</fullName>
    </submittedName>
</protein>
<organism evidence="1 2">
    <name type="scientific">Verticillium nonalfalfae</name>
    <dbReference type="NCBI Taxonomy" id="1051616"/>
    <lineage>
        <taxon>Eukaryota</taxon>
        <taxon>Fungi</taxon>
        <taxon>Dikarya</taxon>
        <taxon>Ascomycota</taxon>
        <taxon>Pezizomycotina</taxon>
        <taxon>Sordariomycetes</taxon>
        <taxon>Hypocreomycetidae</taxon>
        <taxon>Glomerellales</taxon>
        <taxon>Plectosphaerellaceae</taxon>
        <taxon>Verticillium</taxon>
    </lineage>
</organism>
<accession>A0A3M9Y4R8</accession>
<gene>
    <name evidence="1" type="ORF">D7B24_000464</name>
</gene>
<sequence>MKKQNAELCQRVYLLEEFFHLLTLRSDYECKEIIHRMREVNLGNALDHQFEFVKSGHLHTDPIADPIDDGPEEPTQEAADSIVLPGASIDEATVLLKDL</sequence>
<reference evidence="1 2" key="1">
    <citation type="submission" date="2018-10" db="EMBL/GenBank/DDBJ databases">
        <title>Genome sequence of Verticillium nonalfalfae VnAa140.</title>
        <authorList>
            <person name="Stajich J.E."/>
            <person name="Kasson M.T."/>
        </authorList>
    </citation>
    <scope>NUCLEOTIDE SEQUENCE [LARGE SCALE GENOMIC DNA]</scope>
    <source>
        <strain evidence="1 2">VnAa140</strain>
    </source>
</reference>